<evidence type="ECO:0000256" key="1">
    <source>
        <dbReference type="SAM" id="SignalP"/>
    </source>
</evidence>
<dbReference type="SUPFAM" id="SSF50939">
    <property type="entry name" value="Sialidases"/>
    <property type="match status" value="1"/>
</dbReference>
<accession>A0A941DPV3</accession>
<dbReference type="Proteomes" id="UP000680067">
    <property type="component" value="Unassembled WGS sequence"/>
</dbReference>
<dbReference type="RefSeq" id="WP_212688891.1">
    <property type="nucleotide sequence ID" value="NZ_JAGSPN010000013.1"/>
</dbReference>
<reference evidence="2" key="1">
    <citation type="submission" date="2021-04" db="EMBL/GenBank/DDBJ databases">
        <title>novel species isolated from subtropical streams in China.</title>
        <authorList>
            <person name="Lu H."/>
        </authorList>
    </citation>
    <scope>NUCLEOTIDE SEQUENCE</scope>
    <source>
        <strain evidence="2">LFS511W</strain>
    </source>
</reference>
<feature type="signal peptide" evidence="1">
    <location>
        <begin position="1"/>
        <end position="25"/>
    </location>
</feature>
<name>A0A941DPV3_9BURK</name>
<organism evidence="2 3">
    <name type="scientific">Undibacterium luofuense</name>
    <dbReference type="NCBI Taxonomy" id="2828733"/>
    <lineage>
        <taxon>Bacteria</taxon>
        <taxon>Pseudomonadati</taxon>
        <taxon>Pseudomonadota</taxon>
        <taxon>Betaproteobacteria</taxon>
        <taxon>Burkholderiales</taxon>
        <taxon>Oxalobacteraceae</taxon>
        <taxon>Undibacterium</taxon>
    </lineage>
</organism>
<dbReference type="AlphaFoldDB" id="A0A941DPV3"/>
<keyword evidence="1" id="KW-0732">Signal</keyword>
<dbReference type="InterPro" id="IPR036278">
    <property type="entry name" value="Sialidase_sf"/>
</dbReference>
<feature type="chain" id="PRO_5037782165" evidence="1">
    <location>
        <begin position="26"/>
        <end position="418"/>
    </location>
</feature>
<comment type="caution">
    <text evidence="2">The sequence shown here is derived from an EMBL/GenBank/DDBJ whole genome shotgun (WGS) entry which is preliminary data.</text>
</comment>
<protein>
    <submittedName>
        <fullName evidence="2">Exo-alpha-sialidase</fullName>
    </submittedName>
</protein>
<dbReference type="EMBL" id="JAGSPN010000013">
    <property type="protein sequence ID" value="MBR7783619.1"/>
    <property type="molecule type" value="Genomic_DNA"/>
</dbReference>
<sequence>MPHFSKPLRLLLISQLFAWSAPLMAQHTMHGAGATPAATPTAPVAKQNLVTTAATAPDGSLWVVNMNAQGQLRILQSRDGGQKWLAERVLDTAQDKPAPAGESPVQLAFGPRQQVVIAYPQSLGKRFTGEVRLIRSSDGGANFSAPVTVHADRQIIGHSFPRVLFDGDGVLHSIWLDGREKAALAKTGVADADLKQQYRGSAVYRNVSLDGGASFGPDLKLADHSCECCRIATTLDDSGKIRLMWRHVFAPNLRDHAFATLTAETPLISEPVRATFDNWAVDACPHHGGALAQAEDGSFHALWFGIRGEVAAVRYGRLTAGGQPQGESRVLPDERAEHADIVVRGKKVVILYRVFDGEQTLVKAWISDDDGQHFTLRQLASSAEENDYPRFVSTLPQQKNQPLRWIWNTKGKLYVETL</sequence>
<dbReference type="CDD" id="cd15482">
    <property type="entry name" value="Sialidase_non-viral"/>
    <property type="match status" value="1"/>
</dbReference>
<proteinExistence type="predicted"/>
<evidence type="ECO:0000313" key="2">
    <source>
        <dbReference type="EMBL" id="MBR7783619.1"/>
    </source>
</evidence>
<gene>
    <name evidence="2" type="ORF">KDM89_15850</name>
</gene>
<dbReference type="Gene3D" id="2.120.10.10">
    <property type="match status" value="1"/>
</dbReference>
<keyword evidence="3" id="KW-1185">Reference proteome</keyword>
<evidence type="ECO:0000313" key="3">
    <source>
        <dbReference type="Proteomes" id="UP000680067"/>
    </source>
</evidence>